<protein>
    <recommendedName>
        <fullName evidence="1">Tc1-like transposase DDE domain-containing protein</fullName>
    </recommendedName>
</protein>
<accession>A0A402AAM0</accession>
<dbReference type="InterPro" id="IPR036397">
    <property type="entry name" value="RNaseH_sf"/>
</dbReference>
<dbReference type="InterPro" id="IPR038717">
    <property type="entry name" value="Tc1-like_DDE_dom"/>
</dbReference>
<dbReference type="EMBL" id="BIFS01000001">
    <property type="protein sequence ID" value="GCE16214.1"/>
    <property type="molecule type" value="Genomic_DNA"/>
</dbReference>
<evidence type="ECO:0000313" key="3">
    <source>
        <dbReference type="Proteomes" id="UP000287188"/>
    </source>
</evidence>
<keyword evidence="3" id="KW-1185">Reference proteome</keyword>
<proteinExistence type="predicted"/>
<dbReference type="Pfam" id="PF13358">
    <property type="entry name" value="DDE_3"/>
    <property type="match status" value="1"/>
</dbReference>
<name>A0A402AAM0_9CHLR</name>
<dbReference type="AlphaFoldDB" id="A0A402AAM0"/>
<organism evidence="2 3">
    <name type="scientific">Dictyobacter kobayashii</name>
    <dbReference type="NCBI Taxonomy" id="2014872"/>
    <lineage>
        <taxon>Bacteria</taxon>
        <taxon>Bacillati</taxon>
        <taxon>Chloroflexota</taxon>
        <taxon>Ktedonobacteria</taxon>
        <taxon>Ktedonobacterales</taxon>
        <taxon>Dictyobacteraceae</taxon>
        <taxon>Dictyobacter</taxon>
    </lineage>
</organism>
<dbReference type="RefSeq" id="WP_246035228.1">
    <property type="nucleotide sequence ID" value="NZ_BIFS01000001.1"/>
</dbReference>
<comment type="caution">
    <text evidence="2">The sequence shown here is derived from an EMBL/GenBank/DDBJ whole genome shotgun (WGS) entry which is preliminary data.</text>
</comment>
<reference evidence="3" key="1">
    <citation type="submission" date="2018-12" db="EMBL/GenBank/DDBJ databases">
        <title>Tengunoibacter tsumagoiensis gen. nov., sp. nov., Dictyobacter kobayashii sp. nov., D. alpinus sp. nov., and D. joshuensis sp. nov. and description of Dictyobacteraceae fam. nov. within the order Ktedonobacterales isolated from Tengu-no-mugimeshi.</title>
        <authorList>
            <person name="Wang C.M."/>
            <person name="Zheng Y."/>
            <person name="Sakai Y."/>
            <person name="Toyoda A."/>
            <person name="Minakuchi Y."/>
            <person name="Abe K."/>
            <person name="Yokota A."/>
            <person name="Yabe S."/>
        </authorList>
    </citation>
    <scope>NUCLEOTIDE SEQUENCE [LARGE SCALE GENOMIC DNA]</scope>
    <source>
        <strain evidence="3">Uno11</strain>
    </source>
</reference>
<dbReference type="Gene3D" id="3.30.420.10">
    <property type="entry name" value="Ribonuclease H-like superfamily/Ribonuclease H"/>
    <property type="match status" value="1"/>
</dbReference>
<evidence type="ECO:0000313" key="2">
    <source>
        <dbReference type="EMBL" id="GCE16214.1"/>
    </source>
</evidence>
<sequence length="174" mass="19872">MSQPNLHSWSEQDEPLRLQELSKDKNDPDPKALACYGMLSVMSGRMHLRFVSGRPVSQMTIDFLEWLCEQVQAQGKSVLVLIWDNASWHLSKQVKTWLHEHNQAALQDAQAGKAAVRIIPCWLPTKSPWLNRIEPKWVHSKRAIVEPARLLTASELQQCVCDYFGCSQLEPLSL</sequence>
<dbReference type="GO" id="GO:0003676">
    <property type="term" value="F:nucleic acid binding"/>
    <property type="evidence" value="ECO:0007669"/>
    <property type="project" value="InterPro"/>
</dbReference>
<evidence type="ECO:0000259" key="1">
    <source>
        <dbReference type="Pfam" id="PF13358"/>
    </source>
</evidence>
<dbReference type="Proteomes" id="UP000287188">
    <property type="component" value="Unassembled WGS sequence"/>
</dbReference>
<gene>
    <name evidence="2" type="ORF">KDK_00140</name>
</gene>
<feature type="domain" description="Tc1-like transposase DDE" evidence="1">
    <location>
        <begin position="7"/>
        <end position="156"/>
    </location>
</feature>